<feature type="transmembrane region" description="Helical" evidence="1">
    <location>
        <begin position="398"/>
        <end position="416"/>
    </location>
</feature>
<keyword evidence="5" id="KW-1185">Reference proteome</keyword>
<feature type="transmembrane region" description="Helical" evidence="1">
    <location>
        <begin position="308"/>
        <end position="331"/>
    </location>
</feature>
<keyword evidence="1" id="KW-1133">Transmembrane helix</keyword>
<protein>
    <recommendedName>
        <fullName evidence="6">YfhO family protein</fullName>
    </recommendedName>
</protein>
<reference evidence="4 5" key="1">
    <citation type="journal article" date="2023" name="Microorganisms">
        <title>Thiorhodovibrio frisius and Trv. litoralis spp. nov., Two Novel Members from a Clade of Fastidious Purple Sulfur Bacteria That Exhibit Unique Red-Shifted Light-Harvesting Capabilities.</title>
        <authorList>
            <person name="Methner A."/>
            <person name="Kuzyk S.B."/>
            <person name="Petersen J."/>
            <person name="Bauer S."/>
            <person name="Brinkmann H."/>
            <person name="Sichau K."/>
            <person name="Wanner G."/>
            <person name="Wolf J."/>
            <person name="Neumann-Schaal M."/>
            <person name="Henke P."/>
            <person name="Tank M."/>
            <person name="Sproer C."/>
            <person name="Bunk B."/>
            <person name="Overmann J."/>
        </authorList>
    </citation>
    <scope>NUCLEOTIDE SEQUENCE [LARGE SCALE GENOMIC DNA]</scope>
    <source>
        <strain evidence="4 5">DSM 6702</strain>
    </source>
</reference>
<sequence>MREQLGEQDNCAGSCPTGSAPAALIQATPGLIAALVLGLVAFLLVVGPRALNAQNLAWLEAGGSDPITSFIGWHFYRHAPWSFPLGLNPNYGLELGNAIVYSDSIPLLALPLKAFSSWMPETFQYLGWWLLGCFLLQAVMGWKLAGLLSARMGVRLPAAGLFVFAPPMLLRMPMHPSLAAHGLVLAALYFCLRSRPERPAWLWLALLVLAALVHAYLFAICAALWLADLSGALLDGQIRARAALREMLAAALCVLLVAWQAGYFSIGSQSAIAGGYGLYRMNGLSFIDPSGYSWLVPDIPERPGDYEGFNYLGLGALALFLGSLLAPWLQARAGRATDSRPPMPLALRWRRHAPLGVMLVALWLFALSHQVGVGPWQFELPLPDVLLALAGGLRASGRMAWPLFYVLLFALLALAIRRLPAPALPALLSAALLAQVADTSAGWLGPRERMAAPARAALSTPLQDPFWAAAARHYQILRLLPPMNLHPDWADVAPVAARYRLITDATYLARTDQHAQAAAQRHASDLLSTGAFARDTLYVLEDHQLNAALFNADSRIDLVAIIDGVPVVAPGWLDCPRCPQDWLPAAPRLPALALASPLAFGRDQPGKAYLISGWSNPEPWGVWSDGPSARLVLPLPLFNNLAGNVNGNARPATPTRLRLTAGALVESAWPAQRLIASVNGEELASVTLRRRDPEAIDIPLPPRVLAGHDWLDLRLNLPDAVAPAKLAPGATDQRALGLALISLTLF</sequence>
<feature type="transmembrane region" description="Helical" evidence="1">
    <location>
        <begin position="23"/>
        <end position="45"/>
    </location>
</feature>
<feature type="transmembrane region" description="Helical" evidence="1">
    <location>
        <begin position="176"/>
        <end position="192"/>
    </location>
</feature>
<dbReference type="InterPro" id="IPR058671">
    <property type="entry name" value="DUF6311_C"/>
</dbReference>
<dbReference type="InterPro" id="IPR046278">
    <property type="entry name" value="DUF6311"/>
</dbReference>
<feature type="transmembrane region" description="Helical" evidence="1">
    <location>
        <begin position="423"/>
        <end position="445"/>
    </location>
</feature>
<evidence type="ECO:0000313" key="4">
    <source>
        <dbReference type="EMBL" id="WPL15601.1"/>
    </source>
</evidence>
<feature type="transmembrane region" description="Helical" evidence="1">
    <location>
        <begin position="204"/>
        <end position="227"/>
    </location>
</feature>
<dbReference type="EMBL" id="CP121472">
    <property type="protein sequence ID" value="WPL15601.1"/>
    <property type="molecule type" value="Genomic_DNA"/>
</dbReference>
<feature type="domain" description="DUF6311" evidence="3">
    <location>
        <begin position="466"/>
        <end position="570"/>
    </location>
</feature>
<feature type="domain" description="DUF6311" evidence="2">
    <location>
        <begin position="36"/>
        <end position="440"/>
    </location>
</feature>
<keyword evidence="1" id="KW-0812">Transmembrane</keyword>
<dbReference type="Proteomes" id="UP001432180">
    <property type="component" value="Chromosome"/>
</dbReference>
<evidence type="ECO:0000259" key="3">
    <source>
        <dbReference type="Pfam" id="PF25853"/>
    </source>
</evidence>
<evidence type="ECO:0000256" key="1">
    <source>
        <dbReference type="SAM" id="Phobius"/>
    </source>
</evidence>
<proteinExistence type="predicted"/>
<dbReference type="RefSeq" id="WP_328986164.1">
    <property type="nucleotide sequence ID" value="NZ_CP121472.1"/>
</dbReference>
<evidence type="ECO:0008006" key="6">
    <source>
        <dbReference type="Google" id="ProtNLM"/>
    </source>
</evidence>
<dbReference type="Pfam" id="PF19830">
    <property type="entry name" value="DUF6311"/>
    <property type="match status" value="1"/>
</dbReference>
<evidence type="ECO:0000313" key="5">
    <source>
        <dbReference type="Proteomes" id="UP001432180"/>
    </source>
</evidence>
<dbReference type="Pfam" id="PF25853">
    <property type="entry name" value="DUF6311_C"/>
    <property type="match status" value="1"/>
</dbReference>
<keyword evidence="1" id="KW-0472">Membrane</keyword>
<organism evidence="4 5">
    <name type="scientific">Thiorhodovibrio winogradskyi</name>
    <dbReference type="NCBI Taxonomy" id="77007"/>
    <lineage>
        <taxon>Bacteria</taxon>
        <taxon>Pseudomonadati</taxon>
        <taxon>Pseudomonadota</taxon>
        <taxon>Gammaproteobacteria</taxon>
        <taxon>Chromatiales</taxon>
        <taxon>Chromatiaceae</taxon>
        <taxon>Thiorhodovibrio</taxon>
    </lineage>
</organism>
<evidence type="ECO:0000259" key="2">
    <source>
        <dbReference type="Pfam" id="PF19830"/>
    </source>
</evidence>
<feature type="transmembrane region" description="Helical" evidence="1">
    <location>
        <begin position="352"/>
        <end position="378"/>
    </location>
</feature>
<name>A0ABZ0S5R2_9GAMM</name>
<accession>A0ABZ0S5R2</accession>
<feature type="transmembrane region" description="Helical" evidence="1">
    <location>
        <begin position="126"/>
        <end position="145"/>
    </location>
</feature>
<gene>
    <name evidence="4" type="ORF">Thiowin_00503</name>
</gene>